<dbReference type="Proteomes" id="UP000886595">
    <property type="component" value="Unassembled WGS sequence"/>
</dbReference>
<organism evidence="1 2">
    <name type="scientific">Brassica carinata</name>
    <name type="common">Ethiopian mustard</name>
    <name type="synonym">Abyssinian cabbage</name>
    <dbReference type="NCBI Taxonomy" id="52824"/>
    <lineage>
        <taxon>Eukaryota</taxon>
        <taxon>Viridiplantae</taxon>
        <taxon>Streptophyta</taxon>
        <taxon>Embryophyta</taxon>
        <taxon>Tracheophyta</taxon>
        <taxon>Spermatophyta</taxon>
        <taxon>Magnoliopsida</taxon>
        <taxon>eudicotyledons</taxon>
        <taxon>Gunneridae</taxon>
        <taxon>Pentapetalae</taxon>
        <taxon>rosids</taxon>
        <taxon>malvids</taxon>
        <taxon>Brassicales</taxon>
        <taxon>Brassicaceae</taxon>
        <taxon>Brassiceae</taxon>
        <taxon>Brassica</taxon>
    </lineage>
</organism>
<protein>
    <submittedName>
        <fullName evidence="1">Uncharacterized protein</fullName>
    </submittedName>
</protein>
<comment type="caution">
    <text evidence="1">The sequence shown here is derived from an EMBL/GenBank/DDBJ whole genome shotgun (WGS) entry which is preliminary data.</text>
</comment>
<accession>A0A8X7UYQ7</accession>
<evidence type="ECO:0000313" key="2">
    <source>
        <dbReference type="Proteomes" id="UP000886595"/>
    </source>
</evidence>
<dbReference type="EMBL" id="JAAMPC010000009">
    <property type="protein sequence ID" value="KAG2297180.1"/>
    <property type="molecule type" value="Genomic_DNA"/>
</dbReference>
<sequence>METLTVLLMVSLAQTKHQCHHVPALIILKGSRGKEDTIAYSSGSIVLKFTTTSLVLEKILEVQCLYRMVLDRDIIELTFVSPTIEWRAKYLNRYEIGFNLPLLERYKDVKEEQGGECRSKRDFMKVVNLSYWHWNLRFVYCKSQAGL</sequence>
<dbReference type="AlphaFoldDB" id="A0A8X7UYQ7"/>
<evidence type="ECO:0000313" key="1">
    <source>
        <dbReference type="EMBL" id="KAG2297180.1"/>
    </source>
</evidence>
<reference evidence="1 2" key="1">
    <citation type="submission" date="2020-02" db="EMBL/GenBank/DDBJ databases">
        <authorList>
            <person name="Ma Q."/>
            <person name="Huang Y."/>
            <person name="Song X."/>
            <person name="Pei D."/>
        </authorList>
    </citation>
    <scope>NUCLEOTIDE SEQUENCE [LARGE SCALE GENOMIC DNA]</scope>
    <source>
        <strain evidence="1">Sxm20200214</strain>
        <tissue evidence="1">Leaf</tissue>
    </source>
</reference>
<name>A0A8X7UYQ7_BRACI</name>
<keyword evidence="2" id="KW-1185">Reference proteome</keyword>
<gene>
    <name evidence="1" type="ORF">Bca52824_043849</name>
</gene>
<proteinExistence type="predicted"/>